<dbReference type="EC" id="1.3.1.54" evidence="4"/>
<gene>
    <name evidence="4" type="ORF">HNQ77_003297</name>
</gene>
<evidence type="ECO:0000256" key="3">
    <source>
        <dbReference type="ARBA" id="ARBA00023002"/>
    </source>
</evidence>
<organism evidence="4 5">
    <name type="scientific">Silvibacterium bohemicum</name>
    <dbReference type="NCBI Taxonomy" id="1577686"/>
    <lineage>
        <taxon>Bacteria</taxon>
        <taxon>Pseudomonadati</taxon>
        <taxon>Acidobacteriota</taxon>
        <taxon>Terriglobia</taxon>
        <taxon>Terriglobales</taxon>
        <taxon>Acidobacteriaceae</taxon>
        <taxon>Silvibacterium</taxon>
    </lineage>
</organism>
<reference evidence="4 5" key="1">
    <citation type="submission" date="2020-08" db="EMBL/GenBank/DDBJ databases">
        <title>Genomic Encyclopedia of Type Strains, Phase IV (KMG-IV): sequencing the most valuable type-strain genomes for metagenomic binning, comparative biology and taxonomic classification.</title>
        <authorList>
            <person name="Goeker M."/>
        </authorList>
    </citation>
    <scope>NUCLEOTIDE SEQUENCE [LARGE SCALE GENOMIC DNA]</scope>
    <source>
        <strain evidence="4 5">DSM 103733</strain>
    </source>
</reference>
<dbReference type="AlphaFoldDB" id="A0A841K055"/>
<dbReference type="PROSITE" id="PS51014">
    <property type="entry name" value="COBK_CBIJ"/>
    <property type="match status" value="1"/>
</dbReference>
<sequence length="271" mass="29383">MQKLSGEASITGNRLPAAPEQAHPRVLILGGTGEGAELAACLAERQDITVVSSLAGRVAEPRLPEGLVRVGGFGGVDGLALYLVNEKIAAVIDATHPFAARISRNAEAACTRTGVPLILLARPAWKSIEGDQWHEVADFRSAAQFIDAKDARVFLSIGRQELEAFSDCKDTWFLIRVIDEPSGPLPQNHKLLFRRGPFSFEDEVQLLRDHSIDYVVSKNSGGPATYSKIEACRSLGIPVVMIGRPFKYASQPVETVQEAIVALGRILIDKF</sequence>
<evidence type="ECO:0000313" key="5">
    <source>
        <dbReference type="Proteomes" id="UP000538666"/>
    </source>
</evidence>
<dbReference type="PANTHER" id="PTHR36925:SF1">
    <property type="entry name" value="COBALT-PRECORRIN-6A REDUCTASE"/>
    <property type="match status" value="1"/>
</dbReference>
<comment type="caution">
    <text evidence="4">The sequence shown here is derived from an EMBL/GenBank/DDBJ whole genome shotgun (WGS) entry which is preliminary data.</text>
</comment>
<dbReference type="RefSeq" id="WP_082125830.1">
    <property type="nucleotide sequence ID" value="NZ_JACHEK010000006.1"/>
</dbReference>
<proteinExistence type="predicted"/>
<name>A0A841K055_9BACT</name>
<accession>A0A841K055</accession>
<keyword evidence="3 4" id="KW-0560">Oxidoreductase</keyword>
<dbReference type="Pfam" id="PF02571">
    <property type="entry name" value="CbiJ"/>
    <property type="match status" value="1"/>
</dbReference>
<dbReference type="OrthoDB" id="9780707at2"/>
<dbReference type="EC" id="1.3.1.106" evidence="4"/>
<dbReference type="GO" id="GO:0016994">
    <property type="term" value="F:precorrin-6A reductase activity"/>
    <property type="evidence" value="ECO:0007669"/>
    <property type="project" value="UniProtKB-EC"/>
</dbReference>
<dbReference type="UniPathway" id="UPA00148"/>
<dbReference type="EMBL" id="JACHEK010000006">
    <property type="protein sequence ID" value="MBB6145339.1"/>
    <property type="molecule type" value="Genomic_DNA"/>
</dbReference>
<dbReference type="NCBIfam" id="TIGR00715">
    <property type="entry name" value="precor6x_red"/>
    <property type="match status" value="1"/>
</dbReference>
<dbReference type="NCBIfam" id="NF005968">
    <property type="entry name" value="PRK08057.1-2"/>
    <property type="match status" value="1"/>
</dbReference>
<dbReference type="PANTHER" id="PTHR36925">
    <property type="entry name" value="COBALT-PRECORRIN-6A REDUCTASE"/>
    <property type="match status" value="1"/>
</dbReference>
<evidence type="ECO:0000256" key="1">
    <source>
        <dbReference type="ARBA" id="ARBA00004953"/>
    </source>
</evidence>
<dbReference type="GO" id="GO:0009236">
    <property type="term" value="P:cobalamin biosynthetic process"/>
    <property type="evidence" value="ECO:0007669"/>
    <property type="project" value="UniProtKB-UniPathway"/>
</dbReference>
<keyword evidence="5" id="KW-1185">Reference proteome</keyword>
<dbReference type="InterPro" id="IPR003723">
    <property type="entry name" value="Precorrin-6x_reduct"/>
</dbReference>
<keyword evidence="2" id="KW-0169">Cobalamin biosynthesis</keyword>
<evidence type="ECO:0000256" key="2">
    <source>
        <dbReference type="ARBA" id="ARBA00022573"/>
    </source>
</evidence>
<comment type="pathway">
    <text evidence="1">Cofactor biosynthesis; adenosylcobalamin biosynthesis.</text>
</comment>
<evidence type="ECO:0000313" key="4">
    <source>
        <dbReference type="EMBL" id="MBB6145339.1"/>
    </source>
</evidence>
<dbReference type="Proteomes" id="UP000538666">
    <property type="component" value="Unassembled WGS sequence"/>
</dbReference>
<protein>
    <submittedName>
        <fullName evidence="4">Precorrin-6A/cobalt-precorrin-6A reductase</fullName>
        <ecNumber evidence="4">1.3.1.106</ecNumber>
        <ecNumber evidence="4">1.3.1.54</ecNumber>
    </submittedName>
</protein>